<dbReference type="InterPro" id="IPR029062">
    <property type="entry name" value="Class_I_gatase-like"/>
</dbReference>
<accession>A0ABQ7VTP2</accession>
<gene>
    <name evidence="1" type="ORF">KY290_015219</name>
</gene>
<dbReference type="Gene3D" id="3.40.50.880">
    <property type="match status" value="1"/>
</dbReference>
<proteinExistence type="predicted"/>
<evidence type="ECO:0000313" key="2">
    <source>
        <dbReference type="Proteomes" id="UP000826656"/>
    </source>
</evidence>
<organism evidence="1 2">
    <name type="scientific">Solanum tuberosum</name>
    <name type="common">Potato</name>
    <dbReference type="NCBI Taxonomy" id="4113"/>
    <lineage>
        <taxon>Eukaryota</taxon>
        <taxon>Viridiplantae</taxon>
        <taxon>Streptophyta</taxon>
        <taxon>Embryophyta</taxon>
        <taxon>Tracheophyta</taxon>
        <taxon>Spermatophyta</taxon>
        <taxon>Magnoliopsida</taxon>
        <taxon>eudicotyledons</taxon>
        <taxon>Gunneridae</taxon>
        <taxon>Pentapetalae</taxon>
        <taxon>asterids</taxon>
        <taxon>lamiids</taxon>
        <taxon>Solanales</taxon>
        <taxon>Solanaceae</taxon>
        <taxon>Solanoideae</taxon>
        <taxon>Solaneae</taxon>
        <taxon>Solanum</taxon>
    </lineage>
</organism>
<comment type="caution">
    <text evidence="1">The sequence shown here is derived from an EMBL/GenBank/DDBJ whole genome shotgun (WGS) entry which is preliminary data.</text>
</comment>
<keyword evidence="2" id="KW-1185">Reference proteome</keyword>
<sequence>MDITASVYSLELMIVDKMLVEQSLLRISLVLPSVSFKIVDIESEDDILCTRASPSLMPLLSRGFDIPLSSLNKLNSSDGSFKLSGYILRSFSISASTYFSMQIAVIEYARSILELQDANSTELDTNTHDPCVSF</sequence>
<protein>
    <submittedName>
        <fullName evidence="1">Uncharacterized protein</fullName>
    </submittedName>
</protein>
<dbReference type="EMBL" id="JAIVGD010000011">
    <property type="protein sequence ID" value="KAH0771238.1"/>
    <property type="molecule type" value="Genomic_DNA"/>
</dbReference>
<dbReference type="Proteomes" id="UP000826656">
    <property type="component" value="Unassembled WGS sequence"/>
</dbReference>
<name>A0ABQ7VTP2_SOLTU</name>
<evidence type="ECO:0000313" key="1">
    <source>
        <dbReference type="EMBL" id="KAH0771238.1"/>
    </source>
</evidence>
<reference evidence="1 2" key="1">
    <citation type="journal article" date="2021" name="bioRxiv">
        <title>Chromosome-scale and haplotype-resolved genome assembly of a tetraploid potato cultivar.</title>
        <authorList>
            <person name="Sun H."/>
            <person name="Jiao W.-B."/>
            <person name="Krause K."/>
            <person name="Campoy J.A."/>
            <person name="Goel M."/>
            <person name="Folz-Donahue K."/>
            <person name="Kukat C."/>
            <person name="Huettel B."/>
            <person name="Schneeberger K."/>
        </authorList>
    </citation>
    <scope>NUCLEOTIDE SEQUENCE [LARGE SCALE GENOMIC DNA]</scope>
    <source>
        <strain evidence="1">SolTubOtavaFocal</strain>
        <tissue evidence="1">Leaves</tissue>
    </source>
</reference>